<reference evidence="1 2" key="1">
    <citation type="submission" date="2011-07" db="EMBL/GenBank/DDBJ databases">
        <authorList>
            <person name="Coyne R."/>
            <person name="Brami D."/>
            <person name="Johnson J."/>
            <person name="Hostetler J."/>
            <person name="Hannick L."/>
            <person name="Clark T."/>
            <person name="Cassidy-Hanley D."/>
            <person name="Inman J."/>
        </authorList>
    </citation>
    <scope>NUCLEOTIDE SEQUENCE [LARGE SCALE GENOMIC DNA]</scope>
    <source>
        <strain evidence="1 2">G5</strain>
    </source>
</reference>
<dbReference type="AlphaFoldDB" id="G0QIS8"/>
<dbReference type="EMBL" id="GL983042">
    <property type="protein sequence ID" value="EGR34907.1"/>
    <property type="molecule type" value="Genomic_DNA"/>
</dbReference>
<organism evidence="1 2">
    <name type="scientific">Ichthyophthirius multifiliis</name>
    <name type="common">White spot disease agent</name>
    <name type="synonym">Ich</name>
    <dbReference type="NCBI Taxonomy" id="5932"/>
    <lineage>
        <taxon>Eukaryota</taxon>
        <taxon>Sar</taxon>
        <taxon>Alveolata</taxon>
        <taxon>Ciliophora</taxon>
        <taxon>Intramacronucleata</taxon>
        <taxon>Oligohymenophorea</taxon>
        <taxon>Hymenostomatida</taxon>
        <taxon>Ophryoglenina</taxon>
        <taxon>Ichthyophthirius</taxon>
    </lineage>
</organism>
<dbReference type="OrthoDB" id="301778at2759"/>
<evidence type="ECO:0000313" key="1">
    <source>
        <dbReference type="EMBL" id="EGR34907.1"/>
    </source>
</evidence>
<accession>G0QIS8</accession>
<protein>
    <submittedName>
        <fullName evidence="1">Uncharacterized protein</fullName>
    </submittedName>
</protein>
<gene>
    <name evidence="1" type="ORF">IMG5_001360</name>
</gene>
<evidence type="ECO:0000313" key="2">
    <source>
        <dbReference type="Proteomes" id="UP000008983"/>
    </source>
</evidence>
<name>G0QIS8_ICHMU</name>
<dbReference type="GeneID" id="14911086"/>
<dbReference type="OMA" id="QEPFTIA"/>
<keyword evidence="2" id="KW-1185">Reference proteome</keyword>
<proteinExistence type="predicted"/>
<sequence length="282" mass="33085">MNEENQQQGSFNQEISNQQEQLNQNCNNEQYVSSLNDIELSNEFKKTGNYKYIKTYQELAREKEIYEYQNAKKKSYINVKAITTDQIQGITSEINNFLSLKKVNLDQILDQYFFTEQVKKRGTISIQEIINVLQADPFNLSDNQSIQLSRYLIEDNTQDEIKFKKNMDASNVIVRSRIKFAIGRLKLFTPEKEIEINKQITEILIKHGELMKFTLCMIGDVKKTYKCTKEQILRCMKTSNIELSSAQQDYYFLKLYENSNTPGKFNLEDTTALFVKQQEKSE</sequence>
<dbReference type="InParanoid" id="G0QIS8"/>
<dbReference type="RefSeq" id="XP_004040211.1">
    <property type="nucleotide sequence ID" value="XM_004040163.1"/>
</dbReference>
<dbReference type="eggNOG" id="ENOG502R2BR">
    <property type="taxonomic scope" value="Eukaryota"/>
</dbReference>
<dbReference type="Proteomes" id="UP000008983">
    <property type="component" value="Unassembled WGS sequence"/>
</dbReference>